<feature type="region of interest" description="Disordered" evidence="1">
    <location>
        <begin position="155"/>
        <end position="192"/>
    </location>
</feature>
<sequence length="2229" mass="251564">MDVLIANIILTEEQYSVNNSLAVEVASTWLRNYQQITRPIAQAVCSVLEVAPAARIGKMHEYYKDMCYLAPHALHSINGFILLITLILDAEQPYSLSFVKVLSFLLRDEKKRWMLKRDQIARLFSPFSIFSTIPFPYSSNVMDYARQMEDARKSASYSLHQSTTPSTSPPAQADVSHPSPTPNQPSKPTISLTDPEKVLLPQYTHWLREIRNASSAIVFLMNSAATMLILQSDPLFFPSLFSILKHSHPTAVPVRTHIFSLLFCILRIPSTFITNCTASFAPLTPLIIRMQNHTATCDVPFQESDIPGHPQYDPNRFLNPPRPRKHSPTDDSPSMAMFMPTDLTTEPISQSILNHISSDYQFDTITQIPMSFALTTNSIGLGDSIVPYAGQPYHRIPSHDTRGARSLAGLPSLEFSPAAQMMSYAHSHNLSYNGQTIQTASYYPPDLNYTPAETLQQGLSLSSYSVALSQQDNESFLAERITGTPQRSPPPGNQAKSKSVMFHPLADQSLTFCVDSSRDVLNPCWFRESSNQPMKHGTMTYRLGVTHNLVSMPFFEQFANTTVFRQVIDNIEKKTNSKSLPLYQTDFSYLLLPHLAFILQIWLKKTSFVDAILVNAASDDTISSDFAIAMIGVLIDLSDVLMSQKFSFMFHSLCDVLEQQTRFQPYTKHPEFPINTNHSIERPLSIHQFHPFTSKHHRYPYLPSPLPNIHISRQLRKAHNPTLSQFLSLSSFSPSLCSTRILSKLKYYRNVSCAPSAQNNQQSPTDEVTCSSLSASKFSAIGQPLPLRLKSQRANSHQQAIRQSIEDKKLDYDQVIKKIQDSIVGLGRTRTIPISPFEIHTQVDQLGVKPLRTKPDGSVVPLQGLIPTSIPGSPQLGLSPFTSPFSSFTTYSIQSSSSSHAQTSQIPSRPFTHHSKPQPSPLQVNVTRSELTKQPHQTKDNSPGKDFYPIPSPTISHRILPSVDGMTKMYEYEDMKKDYDGESETDADFDATGRREQRSRSPNVTRISLNQGAGALNSILRAANERAMDERIPGDQDHRDTGLRGDTMESYVSNADDIQTNNETGEITQSMRSPSIGSYPTDSLSQIDENRQPTHDWNRLAFKSEVPVDSVVPPITDILTKPDILSQLVIKSLPLLHSGPAWPSPLHCHICLQDSDIHTKLPMPRLSDLREEGLDKAKTYGVDSQFMIALYSISRFPWECHCPHCDSDICKLEDLLHPAKFSAHSLNTFSSDVIINHYRSYVQRDLLSFEELWSTLRRLSYDKQDPYVIKEMFVLGSQNADLAAMFHLHQYPAHFLPLLDSSIQPTHSSTLQHQTVIDEDEIFLDIGEETDKRRVPSLFHLRWKEQNLIWADVGKHLITFLLLSPNEKVRQMAENTIRQIMSVLLSELQNEYERKQYRRKRNAIVATSKMKDAPQHIPMIESSPSITPQSNPQTEPEIQRDTQAFGPFIETSINQDSPQAEFDQPLQNSMLFSALPAGLTETAAPASQPQSQPDTPPKVSSTVSNPPTQDAGSTQTPIYYEQTPLERDRYIIPSEPPRLNHSYFSPRNIRNTMTQSVIQILGSLTFTEEGTKLFEEYFNVSSSITAENVLFQHILAHAPAPATTHSTSAQQTTFKRFSKPSRTRLIIYLQQRQDIFIILLSSLCYFRKASQQLLELASLLQSFRMGLTVLRILRAQFSACPYSPTTLDSTVYCMASQYELTKEIIIDWRIPPLVNLLSHPSHAIANCALSMLHSLSESPLLMSSFLLIRPSVVTLEGSSDVFLFRLLALPGGFEYLSPTTWFASRASYWSTSGLLVNLLRTEYRRDEVSVEKLVRYFEFLKVPTDTLMRGSPIPLVEIINVSTLTSIQKQMHKVEDKLLYFEESICLHSVIPQNFLHALANTIEGALYLKSTGLFEEYLALVASTKTHPILKRAIVWAIAHIVSAKEGSLFVERNGAVPLLCTIAEESMHLPLKATALLAISFILSSQTCSSTVQIMFSRHLHNEWMAEHDLQLQQVLASSNPLLNRNQALLLQSVQGQSQSSIDPRLPNVSEDTSDTGSNRVAFKLIHRLENQFSSWELPKVIGNGIALPKTFTSILFCDAQIPPDCEEVWSDFDTTILPQVPKEAIIRTFDLIYPFTRPNAQMIIQRPIFEQVFTAVRMYYVFSMVFASYPFPLDVKRFILKKFSALKWRLDDLDWIDENQSTIIKYLKRIKPEFGQFAFVLAHIQTKKVKPHTALEQKHVEGDSSL</sequence>
<organism evidence="4 5">
    <name type="scientific">Blattamonas nauphoetae</name>
    <dbReference type="NCBI Taxonomy" id="2049346"/>
    <lineage>
        <taxon>Eukaryota</taxon>
        <taxon>Metamonada</taxon>
        <taxon>Preaxostyla</taxon>
        <taxon>Oxymonadida</taxon>
        <taxon>Blattamonas</taxon>
    </lineage>
</organism>
<dbReference type="InterPro" id="IPR028268">
    <property type="entry name" value="Pianissimo_fam"/>
</dbReference>
<dbReference type="SUPFAM" id="SSF48371">
    <property type="entry name" value="ARM repeat"/>
    <property type="match status" value="1"/>
</dbReference>
<feature type="compositionally biased region" description="Polar residues" evidence="1">
    <location>
        <begin position="1068"/>
        <end position="1087"/>
    </location>
</feature>
<feature type="compositionally biased region" description="Basic and acidic residues" evidence="1">
    <location>
        <begin position="930"/>
        <end position="943"/>
    </location>
</feature>
<feature type="domain" description="Rapamycin-insensitive companion of mTOR" evidence="2">
    <location>
        <begin position="1707"/>
        <end position="1792"/>
    </location>
</feature>
<feature type="compositionally biased region" description="Low complexity" evidence="1">
    <location>
        <begin position="896"/>
        <end position="908"/>
    </location>
</feature>
<dbReference type="InterPro" id="IPR016024">
    <property type="entry name" value="ARM-type_fold"/>
</dbReference>
<feature type="region of interest" description="Disordered" evidence="1">
    <location>
        <begin position="301"/>
        <end position="333"/>
    </location>
</feature>
<feature type="region of interest" description="Disordered" evidence="1">
    <location>
        <begin position="1480"/>
        <end position="1522"/>
    </location>
</feature>
<gene>
    <name evidence="4" type="ORF">BLNAU_7032</name>
</gene>
<evidence type="ECO:0000256" key="1">
    <source>
        <dbReference type="SAM" id="MobiDB-lite"/>
    </source>
</evidence>
<dbReference type="Proteomes" id="UP001281761">
    <property type="component" value="Unassembled WGS sequence"/>
</dbReference>
<evidence type="ECO:0000259" key="3">
    <source>
        <dbReference type="Pfam" id="PF14668"/>
    </source>
</evidence>
<feature type="compositionally biased region" description="Polar residues" evidence="1">
    <location>
        <begin position="1422"/>
        <end position="1436"/>
    </location>
</feature>
<proteinExistence type="predicted"/>
<feature type="domain" description="Rapamycin-insensitive companion of mTOR" evidence="3">
    <location>
        <begin position="1913"/>
        <end position="1969"/>
    </location>
</feature>
<dbReference type="InterPro" id="IPR029453">
    <property type="entry name" value="Rictor_IV"/>
</dbReference>
<protein>
    <submittedName>
        <fullName evidence="4">Uncharacterized protein</fullName>
    </submittedName>
</protein>
<feature type="region of interest" description="Disordered" evidence="1">
    <location>
        <begin position="977"/>
        <end position="1002"/>
    </location>
</feature>
<dbReference type="PANTHER" id="PTHR13298">
    <property type="entry name" value="CYTOSOLIC REGULATOR PIANISSIMO"/>
    <property type="match status" value="1"/>
</dbReference>
<dbReference type="InterPro" id="IPR029452">
    <property type="entry name" value="RICTOR_V"/>
</dbReference>
<keyword evidence="5" id="KW-1185">Reference proteome</keyword>
<feature type="compositionally biased region" description="Polar residues" evidence="1">
    <location>
        <begin position="1485"/>
        <end position="1517"/>
    </location>
</feature>
<dbReference type="EMBL" id="JARBJD010000041">
    <property type="protein sequence ID" value="KAK2958105.1"/>
    <property type="molecule type" value="Genomic_DNA"/>
</dbReference>
<feature type="region of interest" description="Disordered" evidence="1">
    <location>
        <begin position="1068"/>
        <end position="1089"/>
    </location>
</feature>
<accession>A0ABQ9Y2Z2</accession>
<dbReference type="Pfam" id="PF14663">
    <property type="entry name" value="RasGEF_N_2"/>
    <property type="match status" value="1"/>
</dbReference>
<dbReference type="PANTHER" id="PTHR13298:SF11">
    <property type="entry name" value="RAPAMYCIN-INSENSITIVE COMPANION OF MTOR"/>
    <property type="match status" value="1"/>
</dbReference>
<name>A0ABQ9Y2Z2_9EUKA</name>
<comment type="caution">
    <text evidence="4">The sequence shown here is derived from an EMBL/GenBank/DDBJ whole genome shotgun (WGS) entry which is preliminary data.</text>
</comment>
<feature type="compositionally biased region" description="Polar residues" evidence="1">
    <location>
        <begin position="155"/>
        <end position="170"/>
    </location>
</feature>
<evidence type="ECO:0000313" key="4">
    <source>
        <dbReference type="EMBL" id="KAK2958105.1"/>
    </source>
</evidence>
<feature type="region of interest" description="Disordered" evidence="1">
    <location>
        <begin position="896"/>
        <end position="959"/>
    </location>
</feature>
<evidence type="ECO:0000259" key="2">
    <source>
        <dbReference type="Pfam" id="PF14663"/>
    </source>
</evidence>
<feature type="region of interest" description="Disordered" evidence="1">
    <location>
        <begin position="1410"/>
        <end position="1437"/>
    </location>
</feature>
<reference evidence="4 5" key="1">
    <citation type="journal article" date="2022" name="bioRxiv">
        <title>Genomics of Preaxostyla Flagellates Illuminates Evolutionary Transitions and the Path Towards Mitochondrial Loss.</title>
        <authorList>
            <person name="Novak L.V.F."/>
            <person name="Treitli S.C."/>
            <person name="Pyrih J."/>
            <person name="Halakuc P."/>
            <person name="Pipaliya S.V."/>
            <person name="Vacek V."/>
            <person name="Brzon O."/>
            <person name="Soukal P."/>
            <person name="Eme L."/>
            <person name="Dacks J.B."/>
            <person name="Karnkowska A."/>
            <person name="Elias M."/>
            <person name="Hampl V."/>
        </authorList>
    </citation>
    <scope>NUCLEOTIDE SEQUENCE [LARGE SCALE GENOMIC DNA]</scope>
    <source>
        <strain evidence="4">NAU3</strain>
        <tissue evidence="4">Gut</tissue>
    </source>
</reference>
<evidence type="ECO:0000313" key="5">
    <source>
        <dbReference type="Proteomes" id="UP001281761"/>
    </source>
</evidence>
<dbReference type="Pfam" id="PF14668">
    <property type="entry name" value="RICTOR_V"/>
    <property type="match status" value="1"/>
</dbReference>